<organism evidence="1 2">
    <name type="scientific">Flavobacterium cerinum</name>
    <dbReference type="NCBI Taxonomy" id="2502784"/>
    <lineage>
        <taxon>Bacteria</taxon>
        <taxon>Pseudomonadati</taxon>
        <taxon>Bacteroidota</taxon>
        <taxon>Flavobacteriia</taxon>
        <taxon>Flavobacteriales</taxon>
        <taxon>Flavobacteriaceae</taxon>
        <taxon>Flavobacterium</taxon>
    </lineage>
</organism>
<dbReference type="OrthoDB" id="714297at2"/>
<dbReference type="Proteomes" id="UP000287527">
    <property type="component" value="Unassembled WGS sequence"/>
</dbReference>
<accession>A0A444H9Z1</accession>
<sequence>MKYLLLAFLSLSLLSCTPKKKEYFDFDEIDHYSITISDLEIMEINRDTLRSKLDSLKSKIVGYNTPVNMSDLSFIDKLEEMGFQKTSIDTSKFATIKNIFTEKEYTSGESTSCEPYYRDILIFKKQNKVIGTAKLCFDCMKSQIHGTTANTKNFGENGDFRKLIEVLKNKK</sequence>
<evidence type="ECO:0000313" key="1">
    <source>
        <dbReference type="EMBL" id="RWX00071.1"/>
    </source>
</evidence>
<gene>
    <name evidence="1" type="ORF">EPI11_11040</name>
</gene>
<protein>
    <submittedName>
        <fullName evidence="1">Uncharacterized protein</fullName>
    </submittedName>
</protein>
<dbReference type="EMBL" id="SBII01000007">
    <property type="protein sequence ID" value="RWX00071.1"/>
    <property type="molecule type" value="Genomic_DNA"/>
</dbReference>
<reference evidence="1 2" key="1">
    <citation type="submission" date="2019-01" db="EMBL/GenBank/DDBJ databases">
        <title>Flavobacterium sp. nov.,isolated from freshwater.</title>
        <authorList>
            <person name="Zhang R."/>
            <person name="Du Z.-J."/>
        </authorList>
    </citation>
    <scope>NUCLEOTIDE SEQUENCE [LARGE SCALE GENOMIC DNA]</scope>
    <source>
        <strain evidence="1 2">1E403</strain>
    </source>
</reference>
<name>A0A444H9Z1_9FLAO</name>
<evidence type="ECO:0000313" key="2">
    <source>
        <dbReference type="Proteomes" id="UP000287527"/>
    </source>
</evidence>
<proteinExistence type="predicted"/>
<comment type="caution">
    <text evidence="1">The sequence shown here is derived from an EMBL/GenBank/DDBJ whole genome shotgun (WGS) entry which is preliminary data.</text>
</comment>
<keyword evidence="2" id="KW-1185">Reference proteome</keyword>
<dbReference type="PROSITE" id="PS51257">
    <property type="entry name" value="PROKAR_LIPOPROTEIN"/>
    <property type="match status" value="1"/>
</dbReference>
<dbReference type="AlphaFoldDB" id="A0A444H9Z1"/>
<dbReference type="RefSeq" id="WP_128390028.1">
    <property type="nucleotide sequence ID" value="NZ_SBII01000007.1"/>
</dbReference>